<proteinExistence type="predicted"/>
<sequence length="47" mass="4784">MKRMKKSEAEIVPASCAWCAGIGTLCAGSGAWCAEVCERMGATGSCA</sequence>
<evidence type="ECO:0000313" key="2">
    <source>
        <dbReference type="Proteomes" id="UP000265520"/>
    </source>
</evidence>
<accession>A0A392U8M2</accession>
<name>A0A392U8M2_9FABA</name>
<protein>
    <submittedName>
        <fullName evidence="1">Uncharacterized protein</fullName>
    </submittedName>
</protein>
<keyword evidence="2" id="KW-1185">Reference proteome</keyword>
<dbReference type="Proteomes" id="UP000265520">
    <property type="component" value="Unassembled WGS sequence"/>
</dbReference>
<reference evidence="1 2" key="1">
    <citation type="journal article" date="2018" name="Front. Plant Sci.">
        <title>Red Clover (Trifolium pratense) and Zigzag Clover (T. medium) - A Picture of Genomic Similarities and Differences.</title>
        <authorList>
            <person name="Dluhosova J."/>
            <person name="Istvanek J."/>
            <person name="Nedelnik J."/>
            <person name="Repkova J."/>
        </authorList>
    </citation>
    <scope>NUCLEOTIDE SEQUENCE [LARGE SCALE GENOMIC DNA]</scope>
    <source>
        <strain evidence="2">cv. 10/8</strain>
        <tissue evidence="1">Leaf</tissue>
    </source>
</reference>
<organism evidence="1 2">
    <name type="scientific">Trifolium medium</name>
    <dbReference type="NCBI Taxonomy" id="97028"/>
    <lineage>
        <taxon>Eukaryota</taxon>
        <taxon>Viridiplantae</taxon>
        <taxon>Streptophyta</taxon>
        <taxon>Embryophyta</taxon>
        <taxon>Tracheophyta</taxon>
        <taxon>Spermatophyta</taxon>
        <taxon>Magnoliopsida</taxon>
        <taxon>eudicotyledons</taxon>
        <taxon>Gunneridae</taxon>
        <taxon>Pentapetalae</taxon>
        <taxon>rosids</taxon>
        <taxon>fabids</taxon>
        <taxon>Fabales</taxon>
        <taxon>Fabaceae</taxon>
        <taxon>Papilionoideae</taxon>
        <taxon>50 kb inversion clade</taxon>
        <taxon>NPAAA clade</taxon>
        <taxon>Hologalegina</taxon>
        <taxon>IRL clade</taxon>
        <taxon>Trifolieae</taxon>
        <taxon>Trifolium</taxon>
    </lineage>
</organism>
<comment type="caution">
    <text evidence="1">The sequence shown here is derived from an EMBL/GenBank/DDBJ whole genome shotgun (WGS) entry which is preliminary data.</text>
</comment>
<dbReference type="AlphaFoldDB" id="A0A392U8M2"/>
<evidence type="ECO:0000313" key="1">
    <source>
        <dbReference type="EMBL" id="MCI69144.1"/>
    </source>
</evidence>
<dbReference type="EMBL" id="LXQA010750157">
    <property type="protein sequence ID" value="MCI69144.1"/>
    <property type="molecule type" value="Genomic_DNA"/>
</dbReference>